<sequence length="364" mass="40556">MTCGIVYAPSYLTHEQSSSHPERRERLSYTLDQLEEEGIFDLPQIRLLTPKPAMRDDVLLVHTKEYLHFLEEASVNGAIIDADTYVPKGLIHDALLAAGGAITGADAVLNQEVRNSFVLSRPPGHHAGRSHGAGFCYLNNVAIMVRYLQRRGLRRIMVLDWDAHHGNGTEEIFYDDPSVLFCSVHQYPFYPGSGRFEDIGIGDGKGYNINLPIPAGSSDKVYRYLLEEIILPLADEYMPDAIAISAGQDNHFTDPLTGLALTAQGYARLMQEMCILADSICYGRIIAVLEGGYSVEGGLPYTNLGLIAAMAGLDISAIREPEIYREVLEKAVSDEAFPIVIKMVTDLKKKLADHWYFIRQYNFR</sequence>
<dbReference type="InterPro" id="IPR023801">
    <property type="entry name" value="His_deacetylse_dom"/>
</dbReference>
<dbReference type="Proteomes" id="UP000001941">
    <property type="component" value="Chromosome"/>
</dbReference>
<dbReference type="EnsemblBacteria" id="ABD40679">
    <property type="protein sequence ID" value="ABD40679"/>
    <property type="gene ID" value="Mhun_0929"/>
</dbReference>
<dbReference type="InterPro" id="IPR037138">
    <property type="entry name" value="His_deacetylse_dom_sf"/>
</dbReference>
<dbReference type="STRING" id="323259.Mhun_0929"/>
<dbReference type="KEGG" id="mhu:Mhun_0929"/>
<dbReference type="FunCoup" id="Q2FQW8">
    <property type="interactions" value="90"/>
</dbReference>
<evidence type="ECO:0000256" key="1">
    <source>
        <dbReference type="ARBA" id="ARBA00022801"/>
    </source>
</evidence>
<dbReference type="AlphaFoldDB" id="Q2FQW8"/>
<evidence type="ECO:0000313" key="4">
    <source>
        <dbReference type="Proteomes" id="UP000001941"/>
    </source>
</evidence>
<dbReference type="Pfam" id="PF00850">
    <property type="entry name" value="Hist_deacetyl"/>
    <property type="match status" value="1"/>
</dbReference>
<dbReference type="EMBL" id="CP000254">
    <property type="protein sequence ID" value="ABD40679.1"/>
    <property type="molecule type" value="Genomic_DNA"/>
</dbReference>
<evidence type="ECO:0000259" key="2">
    <source>
        <dbReference type="Pfam" id="PF00850"/>
    </source>
</evidence>
<gene>
    <name evidence="3" type="ordered locus">Mhun_0929</name>
</gene>
<keyword evidence="4" id="KW-1185">Reference proteome</keyword>
<dbReference type="Gene3D" id="3.40.800.20">
    <property type="entry name" value="Histone deacetylase domain"/>
    <property type="match status" value="1"/>
</dbReference>
<dbReference type="InterPro" id="IPR023696">
    <property type="entry name" value="Ureohydrolase_dom_sf"/>
</dbReference>
<name>Q2FQW8_METHJ</name>
<dbReference type="CDD" id="cd09992">
    <property type="entry name" value="HDAC_classII"/>
    <property type="match status" value="1"/>
</dbReference>
<dbReference type="PANTHER" id="PTHR10625">
    <property type="entry name" value="HISTONE DEACETYLASE HDAC1-RELATED"/>
    <property type="match status" value="1"/>
</dbReference>
<dbReference type="PRINTS" id="PR01270">
    <property type="entry name" value="HDASUPER"/>
</dbReference>
<dbReference type="GO" id="GO:0016787">
    <property type="term" value="F:hydrolase activity"/>
    <property type="evidence" value="ECO:0007669"/>
    <property type="project" value="UniProtKB-KW"/>
</dbReference>
<dbReference type="RefSeq" id="WP_011447958.1">
    <property type="nucleotide sequence ID" value="NC_007796.1"/>
</dbReference>
<dbReference type="InParanoid" id="Q2FQW8"/>
<keyword evidence="1" id="KW-0378">Hydrolase</keyword>
<reference evidence="4" key="1">
    <citation type="journal article" date="2016" name="Stand. Genomic Sci.">
        <title>Complete genome sequence of Methanospirillum hungatei type strain JF1.</title>
        <authorList>
            <person name="Gunsalus R.P."/>
            <person name="Cook L.E."/>
            <person name="Crable B."/>
            <person name="Rohlin L."/>
            <person name="McDonald E."/>
            <person name="Mouttaki H."/>
            <person name="Sieber J.R."/>
            <person name="Poweleit N."/>
            <person name="Zhou H."/>
            <person name="Lapidus A.L."/>
            <person name="Daligault H.E."/>
            <person name="Land M."/>
            <person name="Gilna P."/>
            <person name="Ivanova N."/>
            <person name="Kyrpides N."/>
            <person name="Culley D.E."/>
            <person name="McInerney M.J."/>
        </authorList>
    </citation>
    <scope>NUCLEOTIDE SEQUENCE [LARGE SCALE GENOMIC DNA]</scope>
    <source>
        <strain evidence="4">ATCC 27890 / DSM 864 / NBRC 100397 / JF-1</strain>
    </source>
</reference>
<dbReference type="PRINTS" id="PR01271">
    <property type="entry name" value="HISDACETLASE"/>
</dbReference>
<dbReference type="SUPFAM" id="SSF52768">
    <property type="entry name" value="Arginase/deacetylase"/>
    <property type="match status" value="1"/>
</dbReference>
<dbReference type="GeneID" id="3924616"/>
<evidence type="ECO:0000313" key="3">
    <source>
        <dbReference type="EMBL" id="ABD40679.1"/>
    </source>
</evidence>
<dbReference type="PANTHER" id="PTHR10625:SF10">
    <property type="entry name" value="HISTONE DEACETYLASE HDAC1"/>
    <property type="match status" value="1"/>
</dbReference>
<dbReference type="GO" id="GO:0004407">
    <property type="term" value="F:histone deacetylase activity"/>
    <property type="evidence" value="ECO:0007669"/>
    <property type="project" value="InterPro"/>
</dbReference>
<organism evidence="3 4">
    <name type="scientific">Methanospirillum hungatei JF-1 (strain ATCC 27890 / DSM 864 / NBRC 100397 / JF-1)</name>
    <dbReference type="NCBI Taxonomy" id="323259"/>
    <lineage>
        <taxon>Archaea</taxon>
        <taxon>Methanobacteriati</taxon>
        <taxon>Methanobacteriota</taxon>
        <taxon>Stenosarchaea group</taxon>
        <taxon>Methanomicrobia</taxon>
        <taxon>Methanomicrobiales</taxon>
        <taxon>Methanospirillaceae</taxon>
        <taxon>Methanospirillum</taxon>
    </lineage>
</organism>
<dbReference type="OrthoDB" id="147549at2157"/>
<dbReference type="GO" id="GO:0040029">
    <property type="term" value="P:epigenetic regulation of gene expression"/>
    <property type="evidence" value="ECO:0007669"/>
    <property type="project" value="TreeGrafter"/>
</dbReference>
<dbReference type="eggNOG" id="arCOG00324">
    <property type="taxonomic scope" value="Archaea"/>
</dbReference>
<accession>Q2FQW8</accession>
<protein>
    <submittedName>
        <fullName evidence="3">Histone deacetylase superfamily</fullName>
    </submittedName>
</protein>
<dbReference type="InterPro" id="IPR000286">
    <property type="entry name" value="HDACs"/>
</dbReference>
<dbReference type="HOGENOM" id="CLU_007727_8_2_2"/>
<proteinExistence type="predicted"/>
<feature type="domain" description="Histone deacetylase" evidence="2">
    <location>
        <begin position="20"/>
        <end position="296"/>
    </location>
</feature>
<dbReference type="InterPro" id="IPR003084">
    <property type="entry name" value="HDAC_I/II"/>
</dbReference>